<evidence type="ECO:0000256" key="1">
    <source>
        <dbReference type="ARBA" id="ARBA00004123"/>
    </source>
</evidence>
<evidence type="ECO:0000313" key="14">
    <source>
        <dbReference type="Proteomes" id="UP000677054"/>
    </source>
</evidence>
<dbReference type="AlphaFoldDB" id="A0A7R9ABX9"/>
<dbReference type="PANTHER" id="PTHR24208:SF168">
    <property type="entry name" value="PROTEIN APTEROUS"/>
    <property type="match status" value="1"/>
</dbReference>
<keyword evidence="3" id="KW-0677">Repeat</keyword>
<dbReference type="FunFam" id="1.10.10.60:FF:000027">
    <property type="entry name" value="LIM/homeobox protein Lhx9"/>
    <property type="match status" value="1"/>
</dbReference>
<reference evidence="13" key="1">
    <citation type="submission" date="2020-11" db="EMBL/GenBank/DDBJ databases">
        <authorList>
            <person name="Tran Van P."/>
        </authorList>
    </citation>
    <scope>NUCLEOTIDE SEQUENCE</scope>
</reference>
<keyword evidence="2" id="KW-0479">Metal-binding</keyword>
<dbReference type="GO" id="GO:0000977">
    <property type="term" value="F:RNA polymerase II transcription regulatory region sequence-specific DNA binding"/>
    <property type="evidence" value="ECO:0007669"/>
    <property type="project" value="TreeGrafter"/>
</dbReference>
<dbReference type="InterPro" id="IPR017970">
    <property type="entry name" value="Homeobox_CS"/>
</dbReference>
<dbReference type="GO" id="GO:0046872">
    <property type="term" value="F:metal ion binding"/>
    <property type="evidence" value="ECO:0007669"/>
    <property type="project" value="UniProtKB-KW"/>
</dbReference>
<keyword evidence="6 9" id="KW-0238">DNA-binding</keyword>
<dbReference type="SMART" id="SM00389">
    <property type="entry name" value="HOX"/>
    <property type="match status" value="1"/>
</dbReference>
<evidence type="ECO:0000256" key="3">
    <source>
        <dbReference type="ARBA" id="ARBA00022737"/>
    </source>
</evidence>
<feature type="region of interest" description="Disordered" evidence="11">
    <location>
        <begin position="1"/>
        <end position="31"/>
    </location>
</feature>
<dbReference type="GO" id="GO:0005634">
    <property type="term" value="C:nucleus"/>
    <property type="evidence" value="ECO:0007669"/>
    <property type="project" value="UniProtKB-SubCell"/>
</dbReference>
<feature type="domain" description="Homeobox" evidence="12">
    <location>
        <begin position="25"/>
        <end position="85"/>
    </location>
</feature>
<dbReference type="PANTHER" id="PTHR24208">
    <property type="entry name" value="LIM/HOMEOBOX PROTEIN LHX"/>
    <property type="match status" value="1"/>
</dbReference>
<evidence type="ECO:0000256" key="9">
    <source>
        <dbReference type="PROSITE-ProRule" id="PRU00108"/>
    </source>
</evidence>
<evidence type="ECO:0000256" key="7">
    <source>
        <dbReference type="ARBA" id="ARBA00023155"/>
    </source>
</evidence>
<dbReference type="InterPro" id="IPR050453">
    <property type="entry name" value="LIM_Homeobox_TF"/>
</dbReference>
<keyword evidence="8 9" id="KW-0539">Nucleus</keyword>
<organism evidence="13">
    <name type="scientific">Darwinula stevensoni</name>
    <dbReference type="NCBI Taxonomy" id="69355"/>
    <lineage>
        <taxon>Eukaryota</taxon>
        <taxon>Metazoa</taxon>
        <taxon>Ecdysozoa</taxon>
        <taxon>Arthropoda</taxon>
        <taxon>Crustacea</taxon>
        <taxon>Oligostraca</taxon>
        <taxon>Ostracoda</taxon>
        <taxon>Podocopa</taxon>
        <taxon>Podocopida</taxon>
        <taxon>Darwinulocopina</taxon>
        <taxon>Darwinuloidea</taxon>
        <taxon>Darwinulidae</taxon>
        <taxon>Darwinula</taxon>
    </lineage>
</organism>
<keyword evidence="14" id="KW-1185">Reference proteome</keyword>
<evidence type="ECO:0000256" key="4">
    <source>
        <dbReference type="ARBA" id="ARBA00022833"/>
    </source>
</evidence>
<protein>
    <recommendedName>
        <fullName evidence="12">Homeobox domain-containing protein</fullName>
    </recommendedName>
</protein>
<evidence type="ECO:0000256" key="10">
    <source>
        <dbReference type="RuleBase" id="RU000682"/>
    </source>
</evidence>
<feature type="DNA-binding region" description="Homeobox" evidence="9">
    <location>
        <begin position="27"/>
        <end position="86"/>
    </location>
</feature>
<name>A0A7R9ABX9_9CRUS</name>
<keyword evidence="4" id="KW-0862">Zinc</keyword>
<evidence type="ECO:0000256" key="8">
    <source>
        <dbReference type="ARBA" id="ARBA00023242"/>
    </source>
</evidence>
<evidence type="ECO:0000256" key="2">
    <source>
        <dbReference type="ARBA" id="ARBA00022723"/>
    </source>
</evidence>
<keyword evidence="5" id="KW-0440">LIM domain</keyword>
<evidence type="ECO:0000256" key="6">
    <source>
        <dbReference type="ARBA" id="ARBA00023125"/>
    </source>
</evidence>
<evidence type="ECO:0000256" key="5">
    <source>
        <dbReference type="ARBA" id="ARBA00023038"/>
    </source>
</evidence>
<dbReference type="PROSITE" id="PS50071">
    <property type="entry name" value="HOMEOBOX_2"/>
    <property type="match status" value="1"/>
</dbReference>
<dbReference type="EMBL" id="LR902751">
    <property type="protein sequence ID" value="CAD7251044.1"/>
    <property type="molecule type" value="Genomic_DNA"/>
</dbReference>
<dbReference type="Gene3D" id="1.10.10.60">
    <property type="entry name" value="Homeodomain-like"/>
    <property type="match status" value="1"/>
</dbReference>
<dbReference type="SUPFAM" id="SSF46689">
    <property type="entry name" value="Homeodomain-like"/>
    <property type="match status" value="1"/>
</dbReference>
<evidence type="ECO:0000313" key="13">
    <source>
        <dbReference type="EMBL" id="CAD7251044.1"/>
    </source>
</evidence>
<accession>A0A7R9ABX9</accession>
<dbReference type="PROSITE" id="PS00027">
    <property type="entry name" value="HOMEOBOX_1"/>
    <property type="match status" value="1"/>
</dbReference>
<dbReference type="Pfam" id="PF00046">
    <property type="entry name" value="Homeodomain"/>
    <property type="match status" value="1"/>
</dbReference>
<proteinExistence type="predicted"/>
<evidence type="ECO:0000256" key="11">
    <source>
        <dbReference type="SAM" id="MobiDB-lite"/>
    </source>
</evidence>
<dbReference type="GO" id="GO:0000981">
    <property type="term" value="F:DNA-binding transcription factor activity, RNA polymerase II-specific"/>
    <property type="evidence" value="ECO:0007669"/>
    <property type="project" value="InterPro"/>
</dbReference>
<dbReference type="InterPro" id="IPR001356">
    <property type="entry name" value="HD"/>
</dbReference>
<dbReference type="EMBL" id="CAJPEV010003234">
    <property type="protein sequence ID" value="CAG0899293.1"/>
    <property type="molecule type" value="Genomic_DNA"/>
</dbReference>
<dbReference type="GO" id="GO:0030182">
    <property type="term" value="P:neuron differentiation"/>
    <property type="evidence" value="ECO:0007669"/>
    <property type="project" value="TreeGrafter"/>
</dbReference>
<feature type="region of interest" description="Disordered" evidence="11">
    <location>
        <begin position="88"/>
        <end position="152"/>
    </location>
</feature>
<gene>
    <name evidence="13" type="ORF">DSTB1V02_LOCUS10811</name>
</gene>
<sequence length="152" mass="16557">MSWDSMPETYRIDGAFGPGSQGSQPRPKRVRTSFKHHQLRTMKSYFAINHNPDAKDLKQLSQKTGLSKRVLQVWFQNARAKWRRTVLRQQGGAGPERAEESGALADLGLGPVGLDSGASMDGGLISSGDDGTPQPTPITAHEQSPTLYADLP</sequence>
<dbReference type="CDD" id="cd00086">
    <property type="entry name" value="homeodomain"/>
    <property type="match status" value="1"/>
</dbReference>
<dbReference type="OrthoDB" id="9990008at2759"/>
<dbReference type="Proteomes" id="UP000677054">
    <property type="component" value="Unassembled WGS sequence"/>
</dbReference>
<keyword evidence="7 9" id="KW-0371">Homeobox</keyword>
<dbReference type="InterPro" id="IPR009057">
    <property type="entry name" value="Homeodomain-like_sf"/>
</dbReference>
<comment type="subcellular location">
    <subcellularLocation>
        <location evidence="1 9 10">Nucleus</location>
    </subcellularLocation>
</comment>
<evidence type="ECO:0000259" key="12">
    <source>
        <dbReference type="PROSITE" id="PS50071"/>
    </source>
</evidence>